<dbReference type="GO" id="GO:0032259">
    <property type="term" value="P:methylation"/>
    <property type="evidence" value="ECO:0007669"/>
    <property type="project" value="UniProtKB-KW"/>
</dbReference>
<dbReference type="RefSeq" id="WP_144233798.1">
    <property type="nucleotide sequence ID" value="NZ_QMIF01000001.1"/>
</dbReference>
<dbReference type="PIRSF" id="PIRSF036427">
    <property type="entry name" value="Precrrn-2_mtase"/>
    <property type="match status" value="1"/>
</dbReference>
<comment type="pathway">
    <text evidence="1">Cofactor biosynthesis; adenosylcobalamin biosynthesis.</text>
</comment>
<dbReference type="AlphaFoldDB" id="A0A6P1ZLR2"/>
<dbReference type="InterPro" id="IPR014776">
    <property type="entry name" value="4pyrrole_Mease_sub2"/>
</dbReference>
<reference evidence="9 10" key="1">
    <citation type="submission" date="2018-06" db="EMBL/GenBank/DDBJ databases">
        <title>Complete genome of Desulfovibrio marinus P48SEP.</title>
        <authorList>
            <person name="Crispim J.S."/>
            <person name="Vidigal P.M.P."/>
            <person name="Silva L.C.F."/>
            <person name="Araujo L.C."/>
            <person name="Laguardia C.N."/>
            <person name="Dias R.S."/>
            <person name="Sousa M.P."/>
            <person name="Paula S.O."/>
            <person name="Silva C."/>
        </authorList>
    </citation>
    <scope>NUCLEOTIDE SEQUENCE [LARGE SCALE GENOMIC DNA]</scope>
    <source>
        <strain evidence="9 10">P48SEP</strain>
    </source>
</reference>
<dbReference type="PANTHER" id="PTHR43467">
    <property type="entry name" value="COBALT-PRECORRIN-2 C(20)-METHYLTRANSFERASE"/>
    <property type="match status" value="1"/>
</dbReference>
<dbReference type="CDD" id="cd11645">
    <property type="entry name" value="Precorrin_2_C20_MT"/>
    <property type="match status" value="1"/>
</dbReference>
<dbReference type="PANTHER" id="PTHR43467:SF2">
    <property type="entry name" value="COBALT-PRECORRIN-2 C(20)-METHYLTRANSFERASE"/>
    <property type="match status" value="1"/>
</dbReference>
<dbReference type="NCBIfam" id="TIGR01467">
    <property type="entry name" value="cobI_cbiL"/>
    <property type="match status" value="1"/>
</dbReference>
<dbReference type="InterPro" id="IPR006364">
    <property type="entry name" value="CobI/CbiL/CobIJ_dom"/>
</dbReference>
<dbReference type="Gene3D" id="3.30.950.10">
    <property type="entry name" value="Methyltransferase, Cobalt-precorrin-4 Transmethylase, Domain 2"/>
    <property type="match status" value="1"/>
</dbReference>
<evidence type="ECO:0000256" key="6">
    <source>
        <dbReference type="ARBA" id="ARBA00022691"/>
    </source>
</evidence>
<evidence type="ECO:0000256" key="2">
    <source>
        <dbReference type="ARBA" id="ARBA00005879"/>
    </source>
</evidence>
<evidence type="ECO:0000256" key="1">
    <source>
        <dbReference type="ARBA" id="ARBA00004953"/>
    </source>
</evidence>
<evidence type="ECO:0000256" key="7">
    <source>
        <dbReference type="PIRNR" id="PIRNR036427"/>
    </source>
</evidence>
<dbReference type="Gene3D" id="3.40.1010.10">
    <property type="entry name" value="Cobalt-precorrin-4 Transmethylase, Domain 1"/>
    <property type="match status" value="1"/>
</dbReference>
<keyword evidence="5 9" id="KW-0808">Transferase</keyword>
<evidence type="ECO:0000256" key="5">
    <source>
        <dbReference type="ARBA" id="ARBA00022679"/>
    </source>
</evidence>
<dbReference type="InterPro" id="IPR012382">
    <property type="entry name" value="CobI/CbiL"/>
</dbReference>
<dbReference type="GO" id="GO:0030788">
    <property type="term" value="F:precorrin-2 C20-methyltransferase activity"/>
    <property type="evidence" value="ECO:0007669"/>
    <property type="project" value="UniProtKB-EC"/>
</dbReference>
<feature type="domain" description="Tetrapyrrole methylase" evidence="8">
    <location>
        <begin position="5"/>
        <end position="219"/>
    </location>
</feature>
<dbReference type="EC" id="2.1.1.130" evidence="9"/>
<keyword evidence="4 9" id="KW-0489">Methyltransferase</keyword>
<comment type="similarity">
    <text evidence="2 7">Belongs to the precorrin methyltransferase family.</text>
</comment>
<gene>
    <name evidence="9" type="primary">cobI</name>
    <name evidence="9" type="ORF">DQK91_02160</name>
</gene>
<dbReference type="Proteomes" id="UP000434052">
    <property type="component" value="Unassembled WGS sequence"/>
</dbReference>
<evidence type="ECO:0000313" key="10">
    <source>
        <dbReference type="Proteomes" id="UP000434052"/>
    </source>
</evidence>
<evidence type="ECO:0000256" key="3">
    <source>
        <dbReference type="ARBA" id="ARBA00022573"/>
    </source>
</evidence>
<dbReference type="UniPathway" id="UPA00148"/>
<sequence>MSYGTLYGVGVGPGDPKLLTLRAVEVLGLADRIYAASSTKNDHSFALDIAEPHLKDGADIVRLGFPMTKDTNILHTSWRENAAVVAEFLRTGKSAAFLTLGDPMLYSTFAYVARELERDFPEIPVEVVPGITAMQAAAARTRTMLAAGSESLAVLSGVADEEQLRSTLHVAENLVILKAYKGFGMIRRVLEEEGMAGRARFASQVGQDGETVHTRLEEVPDKPHYLSLVMVPAQEK</sequence>
<comment type="caution">
    <text evidence="9">The sequence shown here is derived from an EMBL/GenBank/DDBJ whole genome shotgun (WGS) entry which is preliminary data.</text>
</comment>
<dbReference type="EMBL" id="QMIF01000001">
    <property type="protein sequence ID" value="TVM36746.1"/>
    <property type="molecule type" value="Genomic_DNA"/>
</dbReference>
<protein>
    <submittedName>
        <fullName evidence="9">Precorrin-2 C(20)-methyltransferase</fullName>
        <ecNumber evidence="9">2.1.1.130</ecNumber>
    </submittedName>
</protein>
<keyword evidence="3" id="KW-0169">Cobalamin biosynthesis</keyword>
<dbReference type="SUPFAM" id="SSF53790">
    <property type="entry name" value="Tetrapyrrole methylase"/>
    <property type="match status" value="1"/>
</dbReference>
<evidence type="ECO:0000259" key="8">
    <source>
        <dbReference type="Pfam" id="PF00590"/>
    </source>
</evidence>
<dbReference type="InterPro" id="IPR014777">
    <property type="entry name" value="4pyrrole_Mease_sub1"/>
</dbReference>
<evidence type="ECO:0000256" key="4">
    <source>
        <dbReference type="ARBA" id="ARBA00022603"/>
    </source>
</evidence>
<organism evidence="9 10">
    <name type="scientific">Oceanidesulfovibrio marinus</name>
    <dbReference type="NCBI Taxonomy" id="370038"/>
    <lineage>
        <taxon>Bacteria</taxon>
        <taxon>Pseudomonadati</taxon>
        <taxon>Thermodesulfobacteriota</taxon>
        <taxon>Desulfovibrionia</taxon>
        <taxon>Desulfovibrionales</taxon>
        <taxon>Desulfovibrionaceae</taxon>
        <taxon>Oceanidesulfovibrio</taxon>
    </lineage>
</organism>
<dbReference type="InterPro" id="IPR000878">
    <property type="entry name" value="4pyrrol_Mease"/>
</dbReference>
<dbReference type="InterPro" id="IPR035996">
    <property type="entry name" value="4pyrrol_Methylase_sf"/>
</dbReference>
<proteinExistence type="inferred from homology"/>
<evidence type="ECO:0000313" key="9">
    <source>
        <dbReference type="EMBL" id="TVM36746.1"/>
    </source>
</evidence>
<dbReference type="Pfam" id="PF00590">
    <property type="entry name" value="TP_methylase"/>
    <property type="match status" value="1"/>
</dbReference>
<name>A0A6P1ZLR2_9BACT</name>
<accession>A0A6P1ZLR2</accession>
<dbReference type="GO" id="GO:0009236">
    <property type="term" value="P:cobalamin biosynthetic process"/>
    <property type="evidence" value="ECO:0007669"/>
    <property type="project" value="UniProtKB-UniRule"/>
</dbReference>
<keyword evidence="6" id="KW-0949">S-adenosyl-L-methionine</keyword>
<dbReference type="OrthoDB" id="9804789at2"/>